<keyword evidence="7" id="KW-1003">Cell membrane</keyword>
<comment type="caution">
    <text evidence="8">The sequence shown here is derived from an EMBL/GenBank/DDBJ whole genome shotgun (WGS) entry which is preliminary data.</text>
</comment>
<evidence type="ECO:0000256" key="2">
    <source>
        <dbReference type="ARBA" id="ARBA00022448"/>
    </source>
</evidence>
<evidence type="ECO:0000256" key="5">
    <source>
        <dbReference type="ARBA" id="ARBA00023136"/>
    </source>
</evidence>
<dbReference type="RefSeq" id="WP_160908585.1">
    <property type="nucleotide sequence ID" value="NZ_WVHS01000005.1"/>
</dbReference>
<evidence type="ECO:0000313" key="8">
    <source>
        <dbReference type="EMBL" id="MXV17593.1"/>
    </source>
</evidence>
<dbReference type="Gene3D" id="1.10.520.20">
    <property type="entry name" value="N-terminal domain of the delta subunit of the F1F0-ATP synthase"/>
    <property type="match status" value="1"/>
</dbReference>
<proteinExistence type="inferred from homology"/>
<keyword evidence="4 7" id="KW-0406">Ion transport</keyword>
<dbReference type="GO" id="GO:0005886">
    <property type="term" value="C:plasma membrane"/>
    <property type="evidence" value="ECO:0007669"/>
    <property type="project" value="UniProtKB-SubCell"/>
</dbReference>
<dbReference type="InterPro" id="IPR026015">
    <property type="entry name" value="ATP_synth_OSCP/delta_N_sf"/>
</dbReference>
<dbReference type="InterPro" id="IPR020781">
    <property type="entry name" value="ATPase_OSCP/d_CS"/>
</dbReference>
<dbReference type="PRINTS" id="PR00125">
    <property type="entry name" value="ATPASEDELTA"/>
</dbReference>
<keyword evidence="9" id="KW-1185">Reference proteome</keyword>
<comment type="function">
    <text evidence="7">F(1)F(0) ATP synthase produces ATP from ADP in the presence of a proton or sodium gradient. F-type ATPases consist of two structural domains, F(1) containing the extramembraneous catalytic core and F(0) containing the membrane proton channel, linked together by a central stalk and a peripheral stalk. During catalysis, ATP synthesis in the catalytic domain of F(1) is coupled via a rotary mechanism of the central stalk subunits to proton translocation.</text>
</comment>
<dbReference type="Proteomes" id="UP000451233">
    <property type="component" value="Unassembled WGS sequence"/>
</dbReference>
<reference evidence="8 9" key="1">
    <citation type="submission" date="2019-11" db="EMBL/GenBank/DDBJ databases">
        <title>Pedobacter sp. HMF7056 Genome sequencing and assembly.</title>
        <authorList>
            <person name="Kang H."/>
            <person name="Kim H."/>
            <person name="Joh K."/>
        </authorList>
    </citation>
    <scope>NUCLEOTIDE SEQUENCE [LARGE SCALE GENOMIC DNA]</scope>
    <source>
        <strain evidence="8 9">HMF7056</strain>
    </source>
</reference>
<protein>
    <recommendedName>
        <fullName evidence="7">ATP synthase subunit delta</fullName>
    </recommendedName>
    <alternativeName>
        <fullName evidence="7">ATP synthase F(1) sector subunit delta</fullName>
    </alternativeName>
    <alternativeName>
        <fullName evidence="7">F-type ATPase subunit delta</fullName>
        <shortName evidence="7">F-ATPase subunit delta</shortName>
    </alternativeName>
</protein>
<sequence>MSEIQVASRYAKSLIDLAQEENALEAVRGDIELFLKVCRSNRELQAVLKNPIISPSKKIVILEELFGNTVHKVVLSFFRIVTSKMRSGILFATAKEFINEYNKRKGIVKASVISAVPLSEENKQQITDTIKAAMNGEVLLEAKVDPNLIGGFILKVGDRQFDASIASNLRKLKKEFAEG</sequence>
<dbReference type="HAMAP" id="MF_01416">
    <property type="entry name" value="ATP_synth_delta_bact"/>
    <property type="match status" value="1"/>
</dbReference>
<dbReference type="Pfam" id="PF00213">
    <property type="entry name" value="OSCP"/>
    <property type="match status" value="1"/>
</dbReference>
<evidence type="ECO:0000256" key="1">
    <source>
        <dbReference type="ARBA" id="ARBA00004370"/>
    </source>
</evidence>
<dbReference type="SUPFAM" id="SSF47928">
    <property type="entry name" value="N-terminal domain of the delta subunit of the F1F0-ATP synthase"/>
    <property type="match status" value="1"/>
</dbReference>
<keyword evidence="2 7" id="KW-0813">Transport</keyword>
<evidence type="ECO:0000256" key="7">
    <source>
        <dbReference type="HAMAP-Rule" id="MF_01416"/>
    </source>
</evidence>
<comment type="similarity">
    <text evidence="7">Belongs to the ATPase delta chain family.</text>
</comment>
<dbReference type="NCBIfam" id="TIGR01145">
    <property type="entry name" value="ATP_synt_delta"/>
    <property type="match status" value="1"/>
</dbReference>
<name>A0A7K1Y2T1_9SPHI</name>
<dbReference type="AlphaFoldDB" id="A0A7K1Y2T1"/>
<keyword evidence="5 7" id="KW-0472">Membrane</keyword>
<keyword evidence="6 7" id="KW-0066">ATP synthesis</keyword>
<evidence type="ECO:0000256" key="3">
    <source>
        <dbReference type="ARBA" id="ARBA00022781"/>
    </source>
</evidence>
<evidence type="ECO:0000256" key="4">
    <source>
        <dbReference type="ARBA" id="ARBA00023065"/>
    </source>
</evidence>
<evidence type="ECO:0000256" key="6">
    <source>
        <dbReference type="ARBA" id="ARBA00023310"/>
    </source>
</evidence>
<evidence type="ECO:0000313" key="9">
    <source>
        <dbReference type="Proteomes" id="UP000451233"/>
    </source>
</evidence>
<accession>A0A7K1Y2T1</accession>
<dbReference type="GO" id="GO:0045259">
    <property type="term" value="C:proton-transporting ATP synthase complex"/>
    <property type="evidence" value="ECO:0007669"/>
    <property type="project" value="UniProtKB-KW"/>
</dbReference>
<dbReference type="GO" id="GO:0046933">
    <property type="term" value="F:proton-transporting ATP synthase activity, rotational mechanism"/>
    <property type="evidence" value="ECO:0007669"/>
    <property type="project" value="UniProtKB-UniRule"/>
</dbReference>
<dbReference type="InterPro" id="IPR000711">
    <property type="entry name" value="ATPase_OSCP/dsu"/>
</dbReference>
<dbReference type="EMBL" id="WVHS01000005">
    <property type="protein sequence ID" value="MXV17593.1"/>
    <property type="molecule type" value="Genomic_DNA"/>
</dbReference>
<comment type="subcellular location">
    <subcellularLocation>
        <location evidence="7">Cell membrane</location>
        <topology evidence="7">Peripheral membrane protein</topology>
    </subcellularLocation>
    <subcellularLocation>
        <location evidence="1">Membrane</location>
    </subcellularLocation>
</comment>
<dbReference type="PROSITE" id="PS00389">
    <property type="entry name" value="ATPASE_DELTA"/>
    <property type="match status" value="1"/>
</dbReference>
<gene>
    <name evidence="7 8" type="primary">atpH</name>
    <name evidence="8" type="ORF">GS398_19995</name>
</gene>
<keyword evidence="3 7" id="KW-0375">Hydrogen ion transport</keyword>
<comment type="function">
    <text evidence="7">This protein is part of the stalk that links CF(0) to CF(1). It either transmits conformational changes from CF(0) to CF(1) or is implicated in proton conduction.</text>
</comment>
<dbReference type="PANTHER" id="PTHR11910">
    <property type="entry name" value="ATP SYNTHASE DELTA CHAIN"/>
    <property type="match status" value="1"/>
</dbReference>
<organism evidence="8 9">
    <name type="scientific">Hufsiella ginkgonis</name>
    <dbReference type="NCBI Taxonomy" id="2695274"/>
    <lineage>
        <taxon>Bacteria</taxon>
        <taxon>Pseudomonadati</taxon>
        <taxon>Bacteroidota</taxon>
        <taxon>Sphingobacteriia</taxon>
        <taxon>Sphingobacteriales</taxon>
        <taxon>Sphingobacteriaceae</taxon>
        <taxon>Hufsiella</taxon>
    </lineage>
</organism>
<keyword evidence="7" id="KW-0139">CF(1)</keyword>